<protein>
    <submittedName>
        <fullName evidence="1">Histone-lysine N-methyltransferase SETMAR</fullName>
    </submittedName>
</protein>
<gene>
    <name evidence="1" type="primary">SETMAR</name>
    <name evidence="1" type="ORF">EVAR_82137_1</name>
</gene>
<accession>A0A4C1U2H7</accession>
<dbReference type="PANTHER" id="PTHR46060:SF1">
    <property type="entry name" value="MARINER MOS1 TRANSPOSASE-LIKE PROTEIN"/>
    <property type="match status" value="1"/>
</dbReference>
<dbReference type="EMBL" id="BGZK01000116">
    <property type="protein sequence ID" value="GBP20264.1"/>
    <property type="molecule type" value="Genomic_DNA"/>
</dbReference>
<proteinExistence type="predicted"/>
<evidence type="ECO:0000313" key="2">
    <source>
        <dbReference type="Proteomes" id="UP000299102"/>
    </source>
</evidence>
<dbReference type="InterPro" id="IPR001888">
    <property type="entry name" value="Transposase_1"/>
</dbReference>
<dbReference type="GO" id="GO:0003676">
    <property type="term" value="F:nucleic acid binding"/>
    <property type="evidence" value="ECO:0007669"/>
    <property type="project" value="InterPro"/>
</dbReference>
<dbReference type="GO" id="GO:0008168">
    <property type="term" value="F:methyltransferase activity"/>
    <property type="evidence" value="ECO:0007669"/>
    <property type="project" value="UniProtKB-KW"/>
</dbReference>
<dbReference type="Gene3D" id="3.30.420.10">
    <property type="entry name" value="Ribonuclease H-like superfamily/Ribonuclease H"/>
    <property type="match status" value="1"/>
</dbReference>
<dbReference type="Proteomes" id="UP000299102">
    <property type="component" value="Unassembled WGS sequence"/>
</dbReference>
<dbReference type="AlphaFoldDB" id="A0A4C1U2H7"/>
<comment type="caution">
    <text evidence="1">The sequence shown here is derived from an EMBL/GenBank/DDBJ whole genome shotgun (WGS) entry which is preliminary data.</text>
</comment>
<dbReference type="Pfam" id="PF01359">
    <property type="entry name" value="Transposase_1"/>
    <property type="match status" value="1"/>
</dbReference>
<organism evidence="1 2">
    <name type="scientific">Eumeta variegata</name>
    <name type="common">Bagworm moth</name>
    <name type="synonym">Eumeta japonica</name>
    <dbReference type="NCBI Taxonomy" id="151549"/>
    <lineage>
        <taxon>Eukaryota</taxon>
        <taxon>Metazoa</taxon>
        <taxon>Ecdysozoa</taxon>
        <taxon>Arthropoda</taxon>
        <taxon>Hexapoda</taxon>
        <taxon>Insecta</taxon>
        <taxon>Pterygota</taxon>
        <taxon>Neoptera</taxon>
        <taxon>Endopterygota</taxon>
        <taxon>Lepidoptera</taxon>
        <taxon>Glossata</taxon>
        <taxon>Ditrysia</taxon>
        <taxon>Tineoidea</taxon>
        <taxon>Psychidae</taxon>
        <taxon>Oiketicinae</taxon>
        <taxon>Eumeta</taxon>
    </lineage>
</organism>
<dbReference type="OrthoDB" id="616263at2759"/>
<reference evidence="1 2" key="1">
    <citation type="journal article" date="2019" name="Commun. Biol.">
        <title>The bagworm genome reveals a unique fibroin gene that provides high tensile strength.</title>
        <authorList>
            <person name="Kono N."/>
            <person name="Nakamura H."/>
            <person name="Ohtoshi R."/>
            <person name="Tomita M."/>
            <person name="Numata K."/>
            <person name="Arakawa K."/>
        </authorList>
    </citation>
    <scope>NUCLEOTIDE SEQUENCE [LARGE SCALE GENOMIC DNA]</scope>
</reference>
<name>A0A4C1U2H7_EUMVA</name>
<keyword evidence="1" id="KW-0489">Methyltransferase</keyword>
<keyword evidence="1" id="KW-0808">Transferase</keyword>
<dbReference type="PANTHER" id="PTHR46060">
    <property type="entry name" value="MARINER MOS1 TRANSPOSASE-LIKE PROTEIN"/>
    <property type="match status" value="1"/>
</dbReference>
<dbReference type="GO" id="GO:0032259">
    <property type="term" value="P:methylation"/>
    <property type="evidence" value="ECO:0007669"/>
    <property type="project" value="UniProtKB-KW"/>
</dbReference>
<evidence type="ECO:0000313" key="1">
    <source>
        <dbReference type="EMBL" id="GBP20264.1"/>
    </source>
</evidence>
<dbReference type="InterPro" id="IPR036397">
    <property type="entry name" value="RNaseH_sf"/>
</dbReference>
<sequence>MPMGRSFTSARRLRIDHTNLKRSSLACIDVTLITNDEKWITYDKNMRKRPRSKGKQAPQTIAKSRLTCNKLMIPVWWTWKSIIYHELLPPGETINSDLYCQQLKQEIEKDSQNRSTKRE</sequence>
<dbReference type="InterPro" id="IPR052709">
    <property type="entry name" value="Transposase-MT_Hybrid"/>
</dbReference>
<keyword evidence="2" id="KW-1185">Reference proteome</keyword>